<gene>
    <name evidence="2" type="ORF">IRJ41_025116</name>
</gene>
<evidence type="ECO:0000313" key="3">
    <source>
        <dbReference type="Proteomes" id="UP001059041"/>
    </source>
</evidence>
<keyword evidence="1" id="KW-0472">Membrane</keyword>
<keyword evidence="3" id="KW-1185">Reference proteome</keyword>
<proteinExistence type="predicted"/>
<reference evidence="2" key="1">
    <citation type="submission" date="2021-02" db="EMBL/GenBank/DDBJ databases">
        <title>Comparative genomics reveals that relaxation of natural selection precedes convergent phenotypic evolution of cavefish.</title>
        <authorList>
            <person name="Peng Z."/>
        </authorList>
    </citation>
    <scope>NUCLEOTIDE SEQUENCE</scope>
    <source>
        <tissue evidence="2">Muscle</tissue>
    </source>
</reference>
<dbReference type="Proteomes" id="UP001059041">
    <property type="component" value="Linkage Group LG22"/>
</dbReference>
<dbReference type="EMBL" id="JAFHDT010000022">
    <property type="protein sequence ID" value="KAI7793593.1"/>
    <property type="molecule type" value="Genomic_DNA"/>
</dbReference>
<dbReference type="AlphaFoldDB" id="A0A9W7WD85"/>
<comment type="caution">
    <text evidence="2">The sequence shown here is derived from an EMBL/GenBank/DDBJ whole genome shotgun (WGS) entry which is preliminary data.</text>
</comment>
<name>A0A9W7WD85_TRIRA</name>
<sequence>MAAHSQSIHFSCDGTVEGPKAQTHYTLVKANSDLMLSSNSSLLVDWSSGNPQASQCALLISTVGRKEIYIHLLPGSGSLLLENITQNGKHSFLCTCFAQSQGLLCSKNISTVAGVVHPAPVLQTSDNPSSVSNINMKWLSSGVFGTTVTTCVVLVIYIIYRRWTGNGIDRLRLR</sequence>
<keyword evidence="1" id="KW-0812">Transmembrane</keyword>
<accession>A0A9W7WD85</accession>
<keyword evidence="1" id="KW-1133">Transmembrane helix</keyword>
<feature type="transmembrane region" description="Helical" evidence="1">
    <location>
        <begin position="138"/>
        <end position="160"/>
    </location>
</feature>
<organism evidence="2 3">
    <name type="scientific">Triplophysa rosa</name>
    <name type="common">Cave loach</name>
    <dbReference type="NCBI Taxonomy" id="992332"/>
    <lineage>
        <taxon>Eukaryota</taxon>
        <taxon>Metazoa</taxon>
        <taxon>Chordata</taxon>
        <taxon>Craniata</taxon>
        <taxon>Vertebrata</taxon>
        <taxon>Euteleostomi</taxon>
        <taxon>Actinopterygii</taxon>
        <taxon>Neopterygii</taxon>
        <taxon>Teleostei</taxon>
        <taxon>Ostariophysi</taxon>
        <taxon>Cypriniformes</taxon>
        <taxon>Nemacheilidae</taxon>
        <taxon>Triplophysa</taxon>
    </lineage>
</organism>
<protein>
    <submittedName>
        <fullName evidence="2">Uncharacterized protein</fullName>
    </submittedName>
</protein>
<evidence type="ECO:0000313" key="2">
    <source>
        <dbReference type="EMBL" id="KAI7793593.1"/>
    </source>
</evidence>
<evidence type="ECO:0000256" key="1">
    <source>
        <dbReference type="SAM" id="Phobius"/>
    </source>
</evidence>